<keyword evidence="2" id="KW-1133">Transmembrane helix</keyword>
<evidence type="ECO:0000256" key="2">
    <source>
        <dbReference type="SAM" id="Phobius"/>
    </source>
</evidence>
<feature type="region of interest" description="Disordered" evidence="1">
    <location>
        <begin position="21"/>
        <end position="55"/>
    </location>
</feature>
<keyword evidence="2" id="KW-0472">Membrane</keyword>
<dbReference type="EMBL" id="QYRP01000002">
    <property type="protein sequence ID" value="RJS47252.1"/>
    <property type="molecule type" value="Genomic_DNA"/>
</dbReference>
<feature type="transmembrane region" description="Helical" evidence="2">
    <location>
        <begin position="63"/>
        <end position="80"/>
    </location>
</feature>
<organism evidence="3 4">
    <name type="scientific">Nocardioides cavernaquae</name>
    <dbReference type="NCBI Taxonomy" id="2321396"/>
    <lineage>
        <taxon>Bacteria</taxon>
        <taxon>Bacillati</taxon>
        <taxon>Actinomycetota</taxon>
        <taxon>Actinomycetes</taxon>
        <taxon>Propionibacteriales</taxon>
        <taxon>Nocardioidaceae</taxon>
        <taxon>Nocardioides</taxon>
    </lineage>
</organism>
<keyword evidence="4" id="KW-1185">Reference proteome</keyword>
<reference evidence="4" key="1">
    <citation type="submission" date="2018-09" db="EMBL/GenBank/DDBJ databases">
        <authorList>
            <person name="Zhu H."/>
        </authorList>
    </citation>
    <scope>NUCLEOTIDE SEQUENCE [LARGE SCALE GENOMIC DNA]</scope>
    <source>
        <strain evidence="4">K1W22B-1</strain>
    </source>
</reference>
<comment type="caution">
    <text evidence="3">The sequence shown here is derived from an EMBL/GenBank/DDBJ whole genome shotgun (WGS) entry which is preliminary data.</text>
</comment>
<dbReference type="AlphaFoldDB" id="A0A3A5HA66"/>
<evidence type="ECO:0000313" key="4">
    <source>
        <dbReference type="Proteomes" id="UP000276542"/>
    </source>
</evidence>
<evidence type="ECO:0000256" key="1">
    <source>
        <dbReference type="SAM" id="MobiDB-lite"/>
    </source>
</evidence>
<sequence length="86" mass="9426">MTLAEAELELPAWLASLRSPATPDVPAQGGAPAQEQLPIYRPRPADVRTGPGRRRRARPLRRVMIWSVSIALLAAFLVLAPSRLSF</sequence>
<name>A0A3A5HA66_9ACTN</name>
<protein>
    <submittedName>
        <fullName evidence="3">Uncharacterized protein</fullName>
    </submittedName>
</protein>
<dbReference type="Proteomes" id="UP000276542">
    <property type="component" value="Unassembled WGS sequence"/>
</dbReference>
<evidence type="ECO:0000313" key="3">
    <source>
        <dbReference type="EMBL" id="RJS47252.1"/>
    </source>
</evidence>
<accession>A0A3A5HA66</accession>
<keyword evidence="2" id="KW-0812">Transmembrane</keyword>
<proteinExistence type="predicted"/>
<gene>
    <name evidence="3" type="ORF">D4739_14170</name>
</gene>